<gene>
    <name evidence="1" type="ORF">V1633_02540</name>
</gene>
<reference evidence="1 2" key="1">
    <citation type="submission" date="2024-01" db="EMBL/GenBank/DDBJ databases">
        <title>Genome insights into Plantactinospora sonchi sp. nov.</title>
        <authorList>
            <person name="Wang L."/>
        </authorList>
    </citation>
    <scope>NUCLEOTIDE SEQUENCE [LARGE SCALE GENOMIC DNA]</scope>
    <source>
        <strain evidence="1 2">NEAU-QY2</strain>
    </source>
</reference>
<sequence length="125" mass="14072">MATIVVGNEEVIFDFTGMERLWLGRRRLRVPLRAVRQVEYVDHPLRLARGPRRGLTVAGHTKIGVWGLFGRSRQLVHARRGVPGLRLRIDRTDVDGRFDEVLVSTPEAVGLARAITRRTTPGARA</sequence>
<proteinExistence type="predicted"/>
<evidence type="ECO:0000313" key="1">
    <source>
        <dbReference type="EMBL" id="MEE6257365.1"/>
    </source>
</evidence>
<keyword evidence="2" id="KW-1185">Reference proteome</keyword>
<protein>
    <recommendedName>
        <fullName evidence="3">Bacterial Pleckstrin homology domain-containing protein</fullName>
    </recommendedName>
</protein>
<dbReference type="RefSeq" id="WP_331212480.1">
    <property type="nucleotide sequence ID" value="NZ_JAZGQK010000002.1"/>
</dbReference>
<comment type="caution">
    <text evidence="1">The sequence shown here is derived from an EMBL/GenBank/DDBJ whole genome shotgun (WGS) entry which is preliminary data.</text>
</comment>
<dbReference type="EMBL" id="JAZGQK010000002">
    <property type="protein sequence ID" value="MEE6257365.1"/>
    <property type="molecule type" value="Genomic_DNA"/>
</dbReference>
<evidence type="ECO:0008006" key="3">
    <source>
        <dbReference type="Google" id="ProtNLM"/>
    </source>
</evidence>
<evidence type="ECO:0000313" key="2">
    <source>
        <dbReference type="Proteomes" id="UP001332243"/>
    </source>
</evidence>
<name>A0ABU7RLJ8_9ACTN</name>
<dbReference type="Proteomes" id="UP001332243">
    <property type="component" value="Unassembled WGS sequence"/>
</dbReference>
<organism evidence="1 2">
    <name type="scientific">Plantactinospora sonchi</name>
    <dbReference type="NCBI Taxonomy" id="1544735"/>
    <lineage>
        <taxon>Bacteria</taxon>
        <taxon>Bacillati</taxon>
        <taxon>Actinomycetota</taxon>
        <taxon>Actinomycetes</taxon>
        <taxon>Micromonosporales</taxon>
        <taxon>Micromonosporaceae</taxon>
        <taxon>Plantactinospora</taxon>
    </lineage>
</organism>
<accession>A0ABU7RLJ8</accession>